<dbReference type="InterPro" id="IPR001405">
    <property type="entry name" value="UPF0758"/>
</dbReference>
<dbReference type="PROSITE" id="PS50249">
    <property type="entry name" value="MPN"/>
    <property type="match status" value="1"/>
</dbReference>
<dbReference type="Pfam" id="PF04002">
    <property type="entry name" value="RadC"/>
    <property type="match status" value="1"/>
</dbReference>
<dbReference type="EMBL" id="NIQC01000010">
    <property type="protein sequence ID" value="OWZ83916.1"/>
    <property type="molecule type" value="Genomic_DNA"/>
</dbReference>
<comment type="caution">
    <text evidence="9">The sequence shown here is derived from an EMBL/GenBank/DDBJ whole genome shotgun (WGS) entry which is preliminary data.</text>
</comment>
<keyword evidence="2" id="KW-0645">Protease</keyword>
<keyword evidence="4" id="KW-0378">Hydrolase</keyword>
<organism evidence="9 10">
    <name type="scientific">Natranaerobius trueperi</name>
    <dbReference type="NCBI Taxonomy" id="759412"/>
    <lineage>
        <taxon>Bacteria</taxon>
        <taxon>Bacillati</taxon>
        <taxon>Bacillota</taxon>
        <taxon>Clostridia</taxon>
        <taxon>Natranaerobiales</taxon>
        <taxon>Natranaerobiaceae</taxon>
        <taxon>Natranaerobius</taxon>
    </lineage>
</organism>
<gene>
    <name evidence="9" type="ORF">CDO51_05885</name>
</gene>
<dbReference type="PANTHER" id="PTHR30471">
    <property type="entry name" value="DNA REPAIR PROTEIN RADC"/>
    <property type="match status" value="1"/>
</dbReference>
<dbReference type="InterPro" id="IPR010994">
    <property type="entry name" value="RuvA_2-like"/>
</dbReference>
<reference evidence="9 10" key="1">
    <citation type="submission" date="2017-06" db="EMBL/GenBank/DDBJ databases">
        <title>Draft Genome Sequence of Natranaerobius trueperi halophilic, alkalithermophilic bacteria from soda lakes.</title>
        <authorList>
            <person name="Zhao B."/>
        </authorList>
    </citation>
    <scope>NUCLEOTIDE SEQUENCE [LARGE SCALE GENOMIC DNA]</scope>
    <source>
        <strain evidence="9 10">DSM 18760</strain>
    </source>
</reference>
<accession>A0A226BY31</accession>
<evidence type="ECO:0000256" key="6">
    <source>
        <dbReference type="ARBA" id="ARBA00023049"/>
    </source>
</evidence>
<dbReference type="SUPFAM" id="SSF102712">
    <property type="entry name" value="JAB1/MPN domain"/>
    <property type="match status" value="1"/>
</dbReference>
<keyword evidence="5" id="KW-0862">Zinc</keyword>
<evidence type="ECO:0000256" key="1">
    <source>
        <dbReference type="ARBA" id="ARBA00010243"/>
    </source>
</evidence>
<name>A0A226BY31_9FIRM</name>
<dbReference type="OrthoDB" id="9804482at2"/>
<evidence type="ECO:0000256" key="4">
    <source>
        <dbReference type="ARBA" id="ARBA00022801"/>
    </source>
</evidence>
<dbReference type="PROSITE" id="PS01302">
    <property type="entry name" value="UPF0758"/>
    <property type="match status" value="1"/>
</dbReference>
<dbReference type="Gene3D" id="1.10.150.20">
    <property type="entry name" value="5' to 3' exonuclease, C-terminal subdomain"/>
    <property type="match status" value="1"/>
</dbReference>
<dbReference type="Gene3D" id="3.40.140.10">
    <property type="entry name" value="Cytidine Deaminase, domain 2"/>
    <property type="match status" value="1"/>
</dbReference>
<dbReference type="Proteomes" id="UP000214588">
    <property type="component" value="Unassembled WGS sequence"/>
</dbReference>
<evidence type="ECO:0000259" key="8">
    <source>
        <dbReference type="PROSITE" id="PS50249"/>
    </source>
</evidence>
<evidence type="ECO:0000313" key="9">
    <source>
        <dbReference type="EMBL" id="OWZ83916.1"/>
    </source>
</evidence>
<evidence type="ECO:0000256" key="5">
    <source>
        <dbReference type="ARBA" id="ARBA00022833"/>
    </source>
</evidence>
<dbReference type="InterPro" id="IPR037518">
    <property type="entry name" value="MPN"/>
</dbReference>
<feature type="domain" description="MPN" evidence="8">
    <location>
        <begin position="108"/>
        <end position="230"/>
    </location>
</feature>
<comment type="similarity">
    <text evidence="1 7">Belongs to the UPF0758 family.</text>
</comment>
<dbReference type="InterPro" id="IPR025657">
    <property type="entry name" value="RadC_JAB"/>
</dbReference>
<keyword evidence="3" id="KW-0479">Metal-binding</keyword>
<dbReference type="InterPro" id="IPR020891">
    <property type="entry name" value="UPF0758_CS"/>
</dbReference>
<dbReference type="PANTHER" id="PTHR30471:SF3">
    <property type="entry name" value="UPF0758 PROTEIN YEES-RELATED"/>
    <property type="match status" value="1"/>
</dbReference>
<keyword evidence="10" id="KW-1185">Reference proteome</keyword>
<protein>
    <recommendedName>
        <fullName evidence="8">MPN domain-containing protein</fullName>
    </recommendedName>
</protein>
<evidence type="ECO:0000256" key="3">
    <source>
        <dbReference type="ARBA" id="ARBA00022723"/>
    </source>
</evidence>
<dbReference type="CDD" id="cd08071">
    <property type="entry name" value="MPN_DUF2466"/>
    <property type="match status" value="1"/>
</dbReference>
<evidence type="ECO:0000313" key="10">
    <source>
        <dbReference type="Proteomes" id="UP000214588"/>
    </source>
</evidence>
<proteinExistence type="inferred from homology"/>
<dbReference type="NCBIfam" id="TIGR00608">
    <property type="entry name" value="radc"/>
    <property type="match status" value="1"/>
</dbReference>
<dbReference type="GO" id="GO:0008237">
    <property type="term" value="F:metallopeptidase activity"/>
    <property type="evidence" value="ECO:0007669"/>
    <property type="project" value="UniProtKB-KW"/>
</dbReference>
<dbReference type="SUPFAM" id="SSF47781">
    <property type="entry name" value="RuvA domain 2-like"/>
    <property type="match status" value="1"/>
</dbReference>
<dbReference type="Pfam" id="PF20582">
    <property type="entry name" value="UPF0758_N"/>
    <property type="match status" value="1"/>
</dbReference>
<keyword evidence="6" id="KW-0482">Metalloprotease</keyword>
<dbReference type="InterPro" id="IPR046778">
    <property type="entry name" value="UPF0758_N"/>
</dbReference>
<evidence type="ECO:0000256" key="2">
    <source>
        <dbReference type="ARBA" id="ARBA00022670"/>
    </source>
</evidence>
<sequence length="230" mass="25708">MKKTEYRKIKSLPSWDRPREKLLKLGPNTLSESELLAIILETGTRNTSALELANEILTRFKSINHLFKVSIEELCTVQGVGVAKAVKIKAALELADKCLTRKLLATSKIEGPEDVYHLLKFRLQNENRECFVVVLVNTKNHLLKVETISVGSLDATIVHPREVFRLAVQMSSSGVILVHNHPSGDPEPSKNDIELTDKLLDAGKLLGIRVLDHVIVGHRGFFSFSNEQLL</sequence>
<dbReference type="GO" id="GO:0046872">
    <property type="term" value="F:metal ion binding"/>
    <property type="evidence" value="ECO:0007669"/>
    <property type="project" value="UniProtKB-KW"/>
</dbReference>
<dbReference type="AlphaFoldDB" id="A0A226BY31"/>
<dbReference type="GO" id="GO:0006508">
    <property type="term" value="P:proteolysis"/>
    <property type="evidence" value="ECO:0007669"/>
    <property type="project" value="UniProtKB-KW"/>
</dbReference>
<dbReference type="NCBIfam" id="NF000642">
    <property type="entry name" value="PRK00024.1"/>
    <property type="match status" value="1"/>
</dbReference>
<evidence type="ECO:0000256" key="7">
    <source>
        <dbReference type="RuleBase" id="RU003797"/>
    </source>
</evidence>
<dbReference type="RefSeq" id="WP_089023376.1">
    <property type="nucleotide sequence ID" value="NZ_NIQC01000010.1"/>
</dbReference>